<dbReference type="Proteomes" id="UP000298787">
    <property type="component" value="Chromosome 20"/>
</dbReference>
<dbReference type="PANTHER" id="PTHR32008">
    <property type="entry name" value="MATURIN"/>
    <property type="match status" value="1"/>
</dbReference>
<evidence type="ECO:0000313" key="7">
    <source>
        <dbReference type="EMBL" id="TKS88937.1"/>
    </source>
</evidence>
<keyword evidence="4" id="KW-0217">Developmental protein</keyword>
<comment type="subcellular location">
    <subcellularLocation>
        <location evidence="1">Cytoplasm</location>
    </subcellularLocation>
</comment>
<evidence type="ECO:0000256" key="3">
    <source>
        <dbReference type="ARBA" id="ARBA00016055"/>
    </source>
</evidence>
<name>A0A4U5VKI5_COLLU</name>
<dbReference type="EMBL" id="CM014097">
    <property type="protein sequence ID" value="TKS88937.1"/>
    <property type="molecule type" value="Genomic_DNA"/>
</dbReference>
<dbReference type="PANTHER" id="PTHR32008:SF2">
    <property type="entry name" value="MATURIN"/>
    <property type="match status" value="1"/>
</dbReference>
<accession>A0A4U5VKI5</accession>
<dbReference type="GO" id="GO:0005737">
    <property type="term" value="C:cytoplasm"/>
    <property type="evidence" value="ECO:0007669"/>
    <property type="project" value="UniProtKB-SubCell"/>
</dbReference>
<keyword evidence="5" id="KW-0963">Cytoplasm</keyword>
<dbReference type="AlphaFoldDB" id="A0A4U5VKI5"/>
<dbReference type="GO" id="GO:0023051">
    <property type="term" value="P:regulation of signaling"/>
    <property type="evidence" value="ECO:0007669"/>
    <property type="project" value="TreeGrafter"/>
</dbReference>
<keyword evidence="8" id="KW-1185">Reference proteome</keyword>
<evidence type="ECO:0000256" key="1">
    <source>
        <dbReference type="ARBA" id="ARBA00004496"/>
    </source>
</evidence>
<feature type="region of interest" description="Disordered" evidence="6">
    <location>
        <begin position="138"/>
        <end position="157"/>
    </location>
</feature>
<protein>
    <recommendedName>
        <fullName evidence="3">Maturin</fullName>
    </recommendedName>
</protein>
<dbReference type="InterPro" id="IPR027892">
    <property type="entry name" value="Maturin"/>
</dbReference>
<sequence length="157" mass="17759">MEFKHLVEAAEKWCSGNPFDLIFAEEDDERRLDFYADPGVSFYVLCPGGTDNFVSEPLQGLKLRVCVCVSVRVRVLVGVSRHVWSESEDCLPFLQLAQDYISSCGKKTLLEVLEKVFTSFRPLLGLPDLEDDSFEHYHADMEGEPGPDHQQMGVSQQ</sequence>
<dbReference type="Pfam" id="PF15167">
    <property type="entry name" value="DUF4581"/>
    <property type="match status" value="2"/>
</dbReference>
<comment type="similarity">
    <text evidence="2">Belongs to the MTURN family.</text>
</comment>
<organism evidence="7 8">
    <name type="scientific">Collichthys lucidus</name>
    <name type="common">Big head croaker</name>
    <name type="synonym">Sciaena lucida</name>
    <dbReference type="NCBI Taxonomy" id="240159"/>
    <lineage>
        <taxon>Eukaryota</taxon>
        <taxon>Metazoa</taxon>
        <taxon>Chordata</taxon>
        <taxon>Craniata</taxon>
        <taxon>Vertebrata</taxon>
        <taxon>Euteleostomi</taxon>
        <taxon>Actinopterygii</taxon>
        <taxon>Neopterygii</taxon>
        <taxon>Teleostei</taxon>
        <taxon>Neoteleostei</taxon>
        <taxon>Acanthomorphata</taxon>
        <taxon>Eupercaria</taxon>
        <taxon>Sciaenidae</taxon>
        <taxon>Collichthys</taxon>
    </lineage>
</organism>
<reference evidence="7 8" key="1">
    <citation type="submission" date="2019-01" db="EMBL/GenBank/DDBJ databases">
        <title>Genome Assembly of Collichthys lucidus.</title>
        <authorList>
            <person name="Cai M."/>
            <person name="Xiao S."/>
        </authorList>
    </citation>
    <scope>NUCLEOTIDE SEQUENCE [LARGE SCALE GENOMIC DNA]</scope>
    <source>
        <strain evidence="7">JT15FE1705JMU</strain>
        <tissue evidence="7">Muscle</tissue>
    </source>
</reference>
<evidence type="ECO:0000256" key="6">
    <source>
        <dbReference type="SAM" id="MobiDB-lite"/>
    </source>
</evidence>
<evidence type="ECO:0000256" key="5">
    <source>
        <dbReference type="ARBA" id="ARBA00022490"/>
    </source>
</evidence>
<gene>
    <name evidence="7" type="ORF">D9C73_022632</name>
</gene>
<evidence type="ECO:0000256" key="4">
    <source>
        <dbReference type="ARBA" id="ARBA00022473"/>
    </source>
</evidence>
<dbReference type="GO" id="GO:0045654">
    <property type="term" value="P:positive regulation of megakaryocyte differentiation"/>
    <property type="evidence" value="ECO:0007669"/>
    <property type="project" value="TreeGrafter"/>
</dbReference>
<evidence type="ECO:0000313" key="8">
    <source>
        <dbReference type="Proteomes" id="UP000298787"/>
    </source>
</evidence>
<proteinExistence type="inferred from homology"/>
<evidence type="ECO:0000256" key="2">
    <source>
        <dbReference type="ARBA" id="ARBA00006587"/>
    </source>
</evidence>